<dbReference type="GO" id="GO:0008270">
    <property type="term" value="F:zinc ion binding"/>
    <property type="evidence" value="ECO:0007669"/>
    <property type="project" value="UniProtKB-KW"/>
</dbReference>
<dbReference type="PROSITE" id="PS51156">
    <property type="entry name" value="ELM2"/>
    <property type="match status" value="1"/>
</dbReference>
<evidence type="ECO:0000256" key="3">
    <source>
        <dbReference type="ARBA" id="ARBA00022771"/>
    </source>
</evidence>
<keyword evidence="2" id="KW-0479">Metal-binding</keyword>
<feature type="domain" description="ELM2" evidence="12">
    <location>
        <begin position="436"/>
        <end position="531"/>
    </location>
</feature>
<keyword evidence="4" id="KW-0862">Zinc</keyword>
<evidence type="ECO:0000256" key="6">
    <source>
        <dbReference type="ARBA" id="ARBA00023125"/>
    </source>
</evidence>
<keyword evidence="3 9" id="KW-0863">Zinc-finger</keyword>
<dbReference type="Pfam" id="PF01448">
    <property type="entry name" value="ELM2"/>
    <property type="match status" value="1"/>
</dbReference>
<evidence type="ECO:0000259" key="11">
    <source>
        <dbReference type="PROSITE" id="PS50157"/>
    </source>
</evidence>
<evidence type="ECO:0000256" key="5">
    <source>
        <dbReference type="ARBA" id="ARBA00023015"/>
    </source>
</evidence>
<evidence type="ECO:0000313" key="14">
    <source>
        <dbReference type="EMBL" id="KAG9274315.1"/>
    </source>
</evidence>
<evidence type="ECO:0000256" key="1">
    <source>
        <dbReference type="ARBA" id="ARBA00004123"/>
    </source>
</evidence>
<evidence type="ECO:0000256" key="10">
    <source>
        <dbReference type="SAM" id="MobiDB-lite"/>
    </source>
</evidence>
<evidence type="ECO:0000313" key="15">
    <source>
        <dbReference type="Proteomes" id="UP000752171"/>
    </source>
</evidence>
<evidence type="ECO:0000256" key="2">
    <source>
        <dbReference type="ARBA" id="ARBA00022723"/>
    </source>
</evidence>
<comment type="subcellular location">
    <subcellularLocation>
        <location evidence="1">Nucleus</location>
    </subcellularLocation>
</comment>
<dbReference type="InterPro" id="IPR009057">
    <property type="entry name" value="Homeodomain-like_sf"/>
</dbReference>
<dbReference type="FunFam" id="1.10.10.60:FF:000012">
    <property type="entry name" value="Metastasis-associated 1 family, member 3"/>
    <property type="match status" value="1"/>
</dbReference>
<dbReference type="EMBL" id="JAICCE010000008">
    <property type="protein sequence ID" value="KAG9274315.1"/>
    <property type="molecule type" value="Genomic_DNA"/>
</dbReference>
<proteinExistence type="predicted"/>
<evidence type="ECO:0000259" key="13">
    <source>
        <dbReference type="PROSITE" id="PS51293"/>
    </source>
</evidence>
<dbReference type="PROSITE" id="PS51293">
    <property type="entry name" value="SANT"/>
    <property type="match status" value="1"/>
</dbReference>
<dbReference type="GO" id="GO:0000118">
    <property type="term" value="C:histone deacetylase complex"/>
    <property type="evidence" value="ECO:0007669"/>
    <property type="project" value="TreeGrafter"/>
</dbReference>
<dbReference type="InterPro" id="IPR017884">
    <property type="entry name" value="SANT_dom"/>
</dbReference>
<gene>
    <name evidence="14" type="primary">TRERF1</name>
    <name evidence="14" type="ORF">AMEX_G11224</name>
</gene>
<dbReference type="PANTHER" id="PTHR16089">
    <property type="entry name" value="REST COREPRESSOR COREST PROTEIN-RELATED"/>
    <property type="match status" value="1"/>
</dbReference>
<feature type="compositionally biased region" description="Pro residues" evidence="10">
    <location>
        <begin position="173"/>
        <end position="184"/>
    </location>
</feature>
<dbReference type="InterPro" id="IPR013087">
    <property type="entry name" value="Znf_C2H2_type"/>
</dbReference>
<reference evidence="14 15" key="1">
    <citation type="submission" date="2021-07" db="EMBL/GenBank/DDBJ databases">
        <authorList>
            <person name="Imarazene B."/>
            <person name="Zahm M."/>
            <person name="Klopp C."/>
            <person name="Cabau C."/>
            <person name="Beille S."/>
            <person name="Jouanno E."/>
            <person name="Castinel A."/>
            <person name="Lluch J."/>
            <person name="Gil L."/>
            <person name="Kuchtly C."/>
            <person name="Lopez Roques C."/>
            <person name="Donnadieu C."/>
            <person name="Parrinello H."/>
            <person name="Journot L."/>
            <person name="Du K."/>
            <person name="Schartl M."/>
            <person name="Retaux S."/>
            <person name="Guiguen Y."/>
        </authorList>
    </citation>
    <scope>NUCLEOTIDE SEQUENCE [LARGE SCALE GENOMIC DNA]</scope>
    <source>
        <strain evidence="14">Pach_M1</strain>
        <tissue evidence="14">Testis</tissue>
    </source>
</reference>
<dbReference type="GO" id="GO:0003714">
    <property type="term" value="F:transcription corepressor activity"/>
    <property type="evidence" value="ECO:0007669"/>
    <property type="project" value="TreeGrafter"/>
</dbReference>
<name>A0A8T2LXR7_ASTMX</name>
<keyword evidence="7" id="KW-0804">Transcription</keyword>
<evidence type="ECO:0000256" key="4">
    <source>
        <dbReference type="ARBA" id="ARBA00022833"/>
    </source>
</evidence>
<organism evidence="14 15">
    <name type="scientific">Astyanax mexicanus</name>
    <name type="common">Blind cave fish</name>
    <name type="synonym">Astyanax fasciatus mexicanus</name>
    <dbReference type="NCBI Taxonomy" id="7994"/>
    <lineage>
        <taxon>Eukaryota</taxon>
        <taxon>Metazoa</taxon>
        <taxon>Chordata</taxon>
        <taxon>Craniata</taxon>
        <taxon>Vertebrata</taxon>
        <taxon>Euteleostomi</taxon>
        <taxon>Actinopterygii</taxon>
        <taxon>Neopterygii</taxon>
        <taxon>Teleostei</taxon>
        <taxon>Ostariophysi</taxon>
        <taxon>Characiformes</taxon>
        <taxon>Characoidei</taxon>
        <taxon>Acestrorhamphidae</taxon>
        <taxon>Acestrorhamphinae</taxon>
        <taxon>Astyanax</taxon>
    </lineage>
</organism>
<feature type="region of interest" description="Disordered" evidence="10">
    <location>
        <begin position="151"/>
        <end position="194"/>
    </location>
</feature>
<evidence type="ECO:0000256" key="8">
    <source>
        <dbReference type="ARBA" id="ARBA00023242"/>
    </source>
</evidence>
<dbReference type="Gene3D" id="1.10.10.60">
    <property type="entry name" value="Homeodomain-like"/>
    <property type="match status" value="1"/>
</dbReference>
<feature type="domain" description="C2H2-type" evidence="11">
    <location>
        <begin position="647"/>
        <end position="674"/>
    </location>
</feature>
<sequence length="788" mass="88013">MADHTSIHPPDSLPFPAMYRFQPQGPRSSHGLYQSNSMTRLSHYGDTSNLLCEPAGSCATPGTSMNGVEDEINSAYWDMESSVSSQSLLVHRFKAHSGVYEEEWNSNSQQHATLDDYSGTGGNHQKLDSFSDAFSSRSICRNNSIAAGKHGGYNGAPNNSPPPLPTLSFPLVLSPPPTPLPPSSLSPSKRAPHPPAAQILNQVQVQLQSHSPSEGSMRFFPPHSCTGSTLPGSFSPAHWMTLCTDVGESGDITQHLHQDPSPSSIYPDGVGLHPRHLNATQRDADCSLENSPCSPLAHHPQSQSVLKLEHDPVTSEDHITWSQSQPFCPPVHPSHTQIEGLRVDEDTKHSSVLQRTNFLCLPTSQNSASAIYTGLPFQSVLQSGVLRENYWYSTHYTPPPMLNPCRSGTGLFCNLLPPLDNRGLWSRETEPSGQERCVNIGPEFQAELPDLLERGEYEDWLEEPLQEELLWKPWAELEESNVIQEHVENLLDLSTSTALPGGGANLELALHSLSLCRGNILAALDMMFFSNSSPSRDYHYAGSDVWRSSEQKLFHKAFTLYGKDFSFIQKMVKSKRISQCVEFYYHCKRLQEKQRKLKEREKEQQQQQMDSGTNFNSANQVMMPAKIMMNSINMDRLIHTPSLATSFPCKQCGKMFYKIKSRNAHMKIHRQQQEDWRERIHSNNHNMTQTMQNQSRTLAHTNQLVTQSHQNQLLTQSLIQNLVQSQAQLAFLQNAKTQNSCFTPPISSMGPSQSPQVAPKAPALPLYPGNQQTWGALHGNLESSLYYN</sequence>
<feature type="domain" description="SANT" evidence="13">
    <location>
        <begin position="541"/>
        <end position="592"/>
    </location>
</feature>
<dbReference type="SMART" id="SM00717">
    <property type="entry name" value="SANT"/>
    <property type="match status" value="1"/>
</dbReference>
<keyword evidence="5" id="KW-0805">Transcription regulation</keyword>
<dbReference type="PANTHER" id="PTHR16089:SF43">
    <property type="match status" value="1"/>
</dbReference>
<dbReference type="GO" id="GO:0003677">
    <property type="term" value="F:DNA binding"/>
    <property type="evidence" value="ECO:0007669"/>
    <property type="project" value="UniProtKB-KW"/>
</dbReference>
<protein>
    <submittedName>
        <fullName evidence="14">Transcriptional-regulating factor 1-like isoform X1</fullName>
    </submittedName>
</protein>
<dbReference type="PROSITE" id="PS50157">
    <property type="entry name" value="ZINC_FINGER_C2H2_2"/>
    <property type="match status" value="1"/>
</dbReference>
<dbReference type="Proteomes" id="UP000752171">
    <property type="component" value="Unassembled WGS sequence"/>
</dbReference>
<dbReference type="SMART" id="SM01189">
    <property type="entry name" value="ELM2"/>
    <property type="match status" value="1"/>
</dbReference>
<keyword evidence="8" id="KW-0539">Nucleus</keyword>
<dbReference type="InterPro" id="IPR001005">
    <property type="entry name" value="SANT/Myb"/>
</dbReference>
<feature type="region of interest" description="Disordered" evidence="10">
    <location>
        <begin position="596"/>
        <end position="616"/>
    </location>
</feature>
<dbReference type="InterPro" id="IPR051066">
    <property type="entry name" value="Trans_reg/Corepressor"/>
</dbReference>
<evidence type="ECO:0000256" key="9">
    <source>
        <dbReference type="PROSITE-ProRule" id="PRU00042"/>
    </source>
</evidence>
<evidence type="ECO:0000256" key="7">
    <source>
        <dbReference type="ARBA" id="ARBA00023163"/>
    </source>
</evidence>
<dbReference type="GO" id="GO:0006357">
    <property type="term" value="P:regulation of transcription by RNA polymerase II"/>
    <property type="evidence" value="ECO:0007669"/>
    <property type="project" value="TreeGrafter"/>
</dbReference>
<evidence type="ECO:0000259" key="12">
    <source>
        <dbReference type="PROSITE" id="PS51156"/>
    </source>
</evidence>
<keyword evidence="6" id="KW-0238">DNA-binding</keyword>
<dbReference type="PROSITE" id="PS00028">
    <property type="entry name" value="ZINC_FINGER_C2H2_1"/>
    <property type="match status" value="1"/>
</dbReference>
<dbReference type="GO" id="GO:0005667">
    <property type="term" value="C:transcription regulator complex"/>
    <property type="evidence" value="ECO:0007669"/>
    <property type="project" value="TreeGrafter"/>
</dbReference>
<accession>A0A8T2LXR7</accession>
<dbReference type="InterPro" id="IPR000949">
    <property type="entry name" value="ELM2_dom"/>
</dbReference>
<dbReference type="SUPFAM" id="SSF46689">
    <property type="entry name" value="Homeodomain-like"/>
    <property type="match status" value="1"/>
</dbReference>
<dbReference type="AlphaFoldDB" id="A0A8T2LXR7"/>
<comment type="caution">
    <text evidence="14">The sequence shown here is derived from an EMBL/GenBank/DDBJ whole genome shotgun (WGS) entry which is preliminary data.</text>
</comment>